<dbReference type="GO" id="GO:0008757">
    <property type="term" value="F:S-adenosylmethionine-dependent methyltransferase activity"/>
    <property type="evidence" value="ECO:0007669"/>
    <property type="project" value="InterPro"/>
</dbReference>
<dbReference type="Proteomes" id="UP000564644">
    <property type="component" value="Unassembled WGS sequence"/>
</dbReference>
<evidence type="ECO:0000256" key="2">
    <source>
        <dbReference type="ARBA" id="ARBA00022603"/>
    </source>
</evidence>
<protein>
    <submittedName>
        <fullName evidence="5">Class I SAM-dependent methyltransferase</fullName>
    </submittedName>
</protein>
<dbReference type="CDD" id="cd02440">
    <property type="entry name" value="AdoMet_MTases"/>
    <property type="match status" value="1"/>
</dbReference>
<keyword evidence="3 5" id="KW-0808">Transferase</keyword>
<dbReference type="RefSeq" id="WP_185127429.1">
    <property type="nucleotide sequence ID" value="NZ_JACJVO010000002.1"/>
</dbReference>
<evidence type="ECO:0000259" key="4">
    <source>
        <dbReference type="Pfam" id="PF08241"/>
    </source>
</evidence>
<dbReference type="PANTHER" id="PTHR44942:SF4">
    <property type="entry name" value="METHYLTRANSFERASE TYPE 11 DOMAIN-CONTAINING PROTEIN"/>
    <property type="match status" value="1"/>
</dbReference>
<dbReference type="InterPro" id="IPR029063">
    <property type="entry name" value="SAM-dependent_MTases_sf"/>
</dbReference>
<accession>A0A7X0SGX1</accession>
<dbReference type="InterPro" id="IPR013216">
    <property type="entry name" value="Methyltransf_11"/>
</dbReference>
<name>A0A7X0SGX1_9BACL</name>
<comment type="caution">
    <text evidence="5">The sequence shown here is derived from an EMBL/GenBank/DDBJ whole genome shotgun (WGS) entry which is preliminary data.</text>
</comment>
<evidence type="ECO:0000256" key="3">
    <source>
        <dbReference type="ARBA" id="ARBA00022679"/>
    </source>
</evidence>
<gene>
    <name evidence="5" type="ORF">H7C18_02525</name>
</gene>
<feature type="domain" description="Methyltransferase type 11" evidence="4">
    <location>
        <begin position="43"/>
        <end position="134"/>
    </location>
</feature>
<proteinExistence type="inferred from homology"/>
<sequence length="249" mass="28051">MNNTDRFTDRADIYAKYRPSYPEEALDYLYGPVGFRTGSQIADVGAGTGLFTALLLKRGSEVSAVEPNGSMREELIRSRGGEKGLRVVEGTAEHTGLPDGSVDFVTCAQSFHWFDRPAAKREFGRILRPGGQAVLIWNSRLMSGTPFLEGYEALLRQFGTDYHVVSHKNISETDLRPFFREMNVARFPYRQLFDLEGLAGRVMSSSYCPLPGHPNYEPMMEALRTLFDSTQQDGTVSFDYETEIYWGEV</sequence>
<dbReference type="PANTHER" id="PTHR44942">
    <property type="entry name" value="METHYLTRANSF_11 DOMAIN-CONTAINING PROTEIN"/>
    <property type="match status" value="1"/>
</dbReference>
<comment type="similarity">
    <text evidence="1">Belongs to the methyltransferase superfamily.</text>
</comment>
<dbReference type="AlphaFoldDB" id="A0A7X0SGX1"/>
<evidence type="ECO:0000313" key="5">
    <source>
        <dbReference type="EMBL" id="MBB6729769.1"/>
    </source>
</evidence>
<dbReference type="EMBL" id="JACJVO010000002">
    <property type="protein sequence ID" value="MBB6729769.1"/>
    <property type="molecule type" value="Genomic_DNA"/>
</dbReference>
<organism evidence="5 6">
    <name type="scientific">Cohnella zeiphila</name>
    <dbReference type="NCBI Taxonomy" id="2761120"/>
    <lineage>
        <taxon>Bacteria</taxon>
        <taxon>Bacillati</taxon>
        <taxon>Bacillota</taxon>
        <taxon>Bacilli</taxon>
        <taxon>Bacillales</taxon>
        <taxon>Paenibacillaceae</taxon>
        <taxon>Cohnella</taxon>
    </lineage>
</organism>
<evidence type="ECO:0000256" key="1">
    <source>
        <dbReference type="ARBA" id="ARBA00008361"/>
    </source>
</evidence>
<keyword evidence="6" id="KW-1185">Reference proteome</keyword>
<dbReference type="InterPro" id="IPR051052">
    <property type="entry name" value="Diverse_substrate_MTase"/>
</dbReference>
<reference evidence="5 6" key="1">
    <citation type="submission" date="2020-08" db="EMBL/GenBank/DDBJ databases">
        <title>Cohnella phylogeny.</title>
        <authorList>
            <person name="Dunlap C."/>
        </authorList>
    </citation>
    <scope>NUCLEOTIDE SEQUENCE [LARGE SCALE GENOMIC DNA]</scope>
    <source>
        <strain evidence="5 6">CBP 2801</strain>
    </source>
</reference>
<dbReference type="GO" id="GO:0032259">
    <property type="term" value="P:methylation"/>
    <property type="evidence" value="ECO:0007669"/>
    <property type="project" value="UniProtKB-KW"/>
</dbReference>
<dbReference type="SUPFAM" id="SSF53335">
    <property type="entry name" value="S-adenosyl-L-methionine-dependent methyltransferases"/>
    <property type="match status" value="1"/>
</dbReference>
<evidence type="ECO:0000313" key="6">
    <source>
        <dbReference type="Proteomes" id="UP000564644"/>
    </source>
</evidence>
<dbReference type="Gene3D" id="3.40.50.150">
    <property type="entry name" value="Vaccinia Virus protein VP39"/>
    <property type="match status" value="1"/>
</dbReference>
<dbReference type="Pfam" id="PF08241">
    <property type="entry name" value="Methyltransf_11"/>
    <property type="match status" value="1"/>
</dbReference>
<keyword evidence="2 5" id="KW-0489">Methyltransferase</keyword>